<dbReference type="OrthoDB" id="285993at2"/>
<dbReference type="SUPFAM" id="SSF158446">
    <property type="entry name" value="IVS-encoded protein-like"/>
    <property type="match status" value="1"/>
</dbReference>
<dbReference type="InterPro" id="IPR036583">
    <property type="entry name" value="23S_rRNA_IVS_sf"/>
</dbReference>
<dbReference type="PANTHER" id="PTHR38471:SF2">
    <property type="entry name" value="FOUR HELIX BUNDLE PROTEIN"/>
    <property type="match status" value="1"/>
</dbReference>
<dbReference type="RefSeq" id="WP_027846875.1">
    <property type="nucleotide sequence ID" value="NZ_LMTZ01000089.1"/>
</dbReference>
<gene>
    <name evidence="1" type="ORF">BC008_29370</name>
</gene>
<dbReference type="InterPro" id="IPR012657">
    <property type="entry name" value="23S_rRNA-intervening_sequence"/>
</dbReference>
<name>A0A0V7ZRK0_9CYAN</name>
<evidence type="ECO:0000313" key="2">
    <source>
        <dbReference type="Proteomes" id="UP000053372"/>
    </source>
</evidence>
<accession>A0A0V7ZRK0</accession>
<reference evidence="1 2" key="1">
    <citation type="journal article" date="2015" name="Genome Announc.">
        <title>Draft Genome of the Euendolithic (true boring) Cyanobacterium Mastigocoleus testarum strain BC008.</title>
        <authorList>
            <person name="Guida B.S."/>
            <person name="Garcia-Pichel F."/>
        </authorList>
    </citation>
    <scope>NUCLEOTIDE SEQUENCE [LARGE SCALE GENOMIC DNA]</scope>
    <source>
        <strain evidence="1 2">BC008</strain>
    </source>
</reference>
<comment type="caution">
    <text evidence="1">The sequence shown here is derived from an EMBL/GenBank/DDBJ whole genome shotgun (WGS) entry which is preliminary data.</text>
</comment>
<organism evidence="1 2">
    <name type="scientific">Mastigocoleus testarum BC008</name>
    <dbReference type="NCBI Taxonomy" id="371196"/>
    <lineage>
        <taxon>Bacteria</taxon>
        <taxon>Bacillati</taxon>
        <taxon>Cyanobacteriota</taxon>
        <taxon>Cyanophyceae</taxon>
        <taxon>Nostocales</taxon>
        <taxon>Hapalosiphonaceae</taxon>
        <taxon>Mastigocoleus</taxon>
    </lineage>
</organism>
<evidence type="ECO:0000313" key="1">
    <source>
        <dbReference type="EMBL" id="KST67300.1"/>
    </source>
</evidence>
<dbReference type="EMBL" id="LMTZ01000089">
    <property type="protein sequence ID" value="KST67300.1"/>
    <property type="molecule type" value="Genomic_DNA"/>
</dbReference>
<dbReference type="Proteomes" id="UP000053372">
    <property type="component" value="Unassembled WGS sequence"/>
</dbReference>
<dbReference type="NCBIfam" id="TIGR02436">
    <property type="entry name" value="four helix bundle protein"/>
    <property type="match status" value="1"/>
</dbReference>
<keyword evidence="2" id="KW-1185">Reference proteome</keyword>
<dbReference type="Gene3D" id="1.20.1440.60">
    <property type="entry name" value="23S rRNA-intervening sequence"/>
    <property type="match status" value="1"/>
</dbReference>
<dbReference type="Pfam" id="PF05635">
    <property type="entry name" value="23S_rRNA_IVP"/>
    <property type="match status" value="1"/>
</dbReference>
<dbReference type="PANTHER" id="PTHR38471">
    <property type="entry name" value="FOUR HELIX BUNDLE PROTEIN"/>
    <property type="match status" value="1"/>
</dbReference>
<proteinExistence type="predicted"/>
<dbReference type="AlphaFoldDB" id="A0A0V7ZRK0"/>
<dbReference type="PIRSF" id="PIRSF035652">
    <property type="entry name" value="CHP02436"/>
    <property type="match status" value="1"/>
</dbReference>
<protein>
    <submittedName>
        <fullName evidence="1">Four helix bundle protein</fullName>
    </submittedName>
</protein>
<sequence>MSSHTPISSRTFEFAVGVTKLCSYLNKQPGTSRLLANQLFRAGTSTGANIEESRSAQSDKDFISKQSIALKEARETKYWLRLLIKSEIMTEKQVNNLIDECEQITRIIAKSIVTTKEKLKK</sequence>